<name>A0A0N8GLT2_9CHLR</name>
<evidence type="ECO:0000313" key="4">
    <source>
        <dbReference type="Proteomes" id="UP000050430"/>
    </source>
</evidence>
<evidence type="ECO:0000256" key="2">
    <source>
        <dbReference type="SAM" id="SignalP"/>
    </source>
</evidence>
<feature type="repeat" description="WD" evidence="1">
    <location>
        <begin position="175"/>
        <end position="216"/>
    </location>
</feature>
<dbReference type="RefSeq" id="WP_062421790.1">
    <property type="nucleotide sequence ID" value="NZ_BBYA01000009.1"/>
</dbReference>
<evidence type="ECO:0000256" key="1">
    <source>
        <dbReference type="PROSITE-ProRule" id="PRU00221"/>
    </source>
</evidence>
<dbReference type="AlphaFoldDB" id="A0A0N8GLT2"/>
<keyword evidence="2" id="KW-0732">Signal</keyword>
<dbReference type="InterPro" id="IPR015943">
    <property type="entry name" value="WD40/YVTN_repeat-like_dom_sf"/>
</dbReference>
<dbReference type="Gene3D" id="2.130.10.10">
    <property type="entry name" value="YVTN repeat-like/Quinoprotein amine dehydrogenase"/>
    <property type="match status" value="3"/>
</dbReference>
<dbReference type="PROSITE" id="PS50294">
    <property type="entry name" value="WD_REPEATS_REGION"/>
    <property type="match status" value="1"/>
</dbReference>
<dbReference type="PROSITE" id="PS50082">
    <property type="entry name" value="WD_REPEATS_2"/>
    <property type="match status" value="1"/>
</dbReference>
<dbReference type="SMART" id="SM00320">
    <property type="entry name" value="WD40"/>
    <property type="match status" value="7"/>
</dbReference>
<dbReference type="Proteomes" id="UP000050430">
    <property type="component" value="Unassembled WGS sequence"/>
</dbReference>
<dbReference type="PANTHER" id="PTHR19879:SF9">
    <property type="entry name" value="TRANSCRIPTION INITIATION FACTOR TFIID SUBUNIT 5"/>
    <property type="match status" value="1"/>
</dbReference>
<feature type="signal peptide" evidence="2">
    <location>
        <begin position="1"/>
        <end position="22"/>
    </location>
</feature>
<dbReference type="PANTHER" id="PTHR19879">
    <property type="entry name" value="TRANSCRIPTION INITIATION FACTOR TFIID"/>
    <property type="match status" value="1"/>
</dbReference>
<feature type="chain" id="PRO_5006025794" evidence="2">
    <location>
        <begin position="23"/>
        <end position="338"/>
    </location>
</feature>
<evidence type="ECO:0000313" key="3">
    <source>
        <dbReference type="EMBL" id="KPL73370.1"/>
    </source>
</evidence>
<proteinExistence type="predicted"/>
<keyword evidence="1" id="KW-0853">WD repeat</keyword>
<keyword evidence="4" id="KW-1185">Reference proteome</keyword>
<dbReference type="OrthoDB" id="9812686at2"/>
<dbReference type="STRING" id="229920.ADM99_03940"/>
<accession>A0A0N8GLT2</accession>
<protein>
    <submittedName>
        <fullName evidence="3">Uncharacterized protein</fullName>
    </submittedName>
</protein>
<comment type="caution">
    <text evidence="3">The sequence shown here is derived from an EMBL/GenBank/DDBJ whole genome shotgun (WGS) entry which is preliminary data.</text>
</comment>
<dbReference type="EMBL" id="LGCK01000006">
    <property type="protein sequence ID" value="KPL73370.1"/>
    <property type="molecule type" value="Genomic_DNA"/>
</dbReference>
<dbReference type="Pfam" id="PF00400">
    <property type="entry name" value="WD40"/>
    <property type="match status" value="5"/>
</dbReference>
<reference evidence="3 4" key="1">
    <citation type="submission" date="2015-07" db="EMBL/GenBank/DDBJ databases">
        <title>Genome sequence of Leptolinea tardivitalis DSM 16556.</title>
        <authorList>
            <person name="Hemp J."/>
            <person name="Ward L.M."/>
            <person name="Pace L.A."/>
            <person name="Fischer W.W."/>
        </authorList>
    </citation>
    <scope>NUCLEOTIDE SEQUENCE [LARGE SCALE GENOMIC DNA]</scope>
    <source>
        <strain evidence="3 4">YMTK-2</strain>
    </source>
</reference>
<dbReference type="InterPro" id="IPR036322">
    <property type="entry name" value="WD40_repeat_dom_sf"/>
</dbReference>
<gene>
    <name evidence="3" type="ORF">ADM99_03940</name>
</gene>
<organism evidence="3 4">
    <name type="scientific">Leptolinea tardivitalis</name>
    <dbReference type="NCBI Taxonomy" id="229920"/>
    <lineage>
        <taxon>Bacteria</taxon>
        <taxon>Bacillati</taxon>
        <taxon>Chloroflexota</taxon>
        <taxon>Anaerolineae</taxon>
        <taxon>Anaerolineales</taxon>
        <taxon>Anaerolineaceae</taxon>
        <taxon>Leptolinea</taxon>
    </lineage>
</organism>
<dbReference type="CDD" id="cd00200">
    <property type="entry name" value="WD40"/>
    <property type="match status" value="1"/>
</dbReference>
<dbReference type="SUPFAM" id="SSF50978">
    <property type="entry name" value="WD40 repeat-like"/>
    <property type="match status" value="1"/>
</dbReference>
<dbReference type="InterPro" id="IPR001680">
    <property type="entry name" value="WD40_rpt"/>
</dbReference>
<sequence length="338" mass="36467">MKRALPVIVFLALALITLTAAAAPHPPITPENVTQLVRQSETGTPSLRRVVFSPDGSLFATAAGNDNDYGIKIWQRDDLSLKKEITNLTGIVWDIAFSPDGRFLVSAADDTNGRTLRVWNPADGAQVAVPIALPSSSSLAFSPDGSHLAVGGLTGWPNGTIWIYDTKTWDVEQQWKAANQNVTALVYTSDGRRLVSAGTDGLIRVWSVADGKEEKVFSAGKQANRLALSPDGQRLASSFCAAFDASGCTKGGVAVWNTQDWKKLQKFDDLAECLAFSPDGLLLVTGSGQHDPVMRFRRVQDWTLVHTLAGDTRSAALSPDGRLLVSLEWNKVLVWAVP</sequence>